<keyword evidence="2" id="KW-1185">Reference proteome</keyword>
<dbReference type="PIRSF" id="PIRSF015736">
    <property type="entry name" value="MI"/>
    <property type="match status" value="1"/>
</dbReference>
<dbReference type="Proteomes" id="UP000694001">
    <property type="component" value="Chromosome"/>
</dbReference>
<protein>
    <submittedName>
        <fullName evidence="1">Asp/Glu/hydantoin racemase</fullName>
    </submittedName>
</protein>
<sequence length="247" mass="25922">MVDAMGYTHRLGVITPSGNVVVERVTTALLSAVPGVSAHYARIAVRGAVDPFPDSYDMDGMLAAARLLADAKPDVIFWNGSKGGAIGLQHDRALADAITAETGIPATTSMLALAVALRGLGARRIGLATPFTSAYQQRLVAEFARWGCETVAETHAGLADNLSYASVPLAEIAAQLDAVAASRPEAILSVSTNFAGGLLAAEAERRHGIPVLDTTTVPLWWVLRTLGHDTAPLAERWGSVFSRKLPA</sequence>
<organism evidence="1 2">
    <name type="scientific">Elioraea tepida</name>
    <dbReference type="NCBI Taxonomy" id="2843330"/>
    <lineage>
        <taxon>Bacteria</taxon>
        <taxon>Pseudomonadati</taxon>
        <taxon>Pseudomonadota</taxon>
        <taxon>Alphaproteobacteria</taxon>
        <taxon>Acetobacterales</taxon>
        <taxon>Elioraeaceae</taxon>
        <taxon>Elioraea</taxon>
    </lineage>
</organism>
<dbReference type="KEGG" id="elio:KO353_05060"/>
<dbReference type="PANTHER" id="PTHR40267">
    <property type="entry name" value="BLR3294 PROTEIN"/>
    <property type="match status" value="1"/>
</dbReference>
<dbReference type="InterPro" id="IPR026286">
    <property type="entry name" value="MaiA/AMDase"/>
</dbReference>
<reference evidence="1" key="1">
    <citation type="submission" date="2021-06" db="EMBL/GenBank/DDBJ databases">
        <title>Elioraea tepida, sp. nov., a moderately thermophilic aerobic anoxygenic phototrophic bacterium isolated from an alkaline siliceous hot spring mat community in Yellowstone National Park, WY, USA.</title>
        <authorList>
            <person name="Saini M.K."/>
            <person name="Yoshida S."/>
            <person name="Sebastian A."/>
            <person name="Hirose S."/>
            <person name="Hara E."/>
            <person name="Tamaki H."/>
            <person name="Soulier N.T."/>
            <person name="Albert I."/>
            <person name="Hanada S."/>
            <person name="Bryant D.A."/>
            <person name="Tank M."/>
        </authorList>
    </citation>
    <scope>NUCLEOTIDE SEQUENCE</scope>
    <source>
        <strain evidence="1">MS-P2</strain>
    </source>
</reference>
<dbReference type="Pfam" id="PF17645">
    <property type="entry name" value="Amdase"/>
    <property type="match status" value="1"/>
</dbReference>
<accession>A0A975YKJ5</accession>
<evidence type="ECO:0000313" key="1">
    <source>
        <dbReference type="EMBL" id="QXM25583.1"/>
    </source>
</evidence>
<dbReference type="AlphaFoldDB" id="A0A975YKJ5"/>
<dbReference type="EMBL" id="CP076448">
    <property type="protein sequence ID" value="QXM25583.1"/>
    <property type="molecule type" value="Genomic_DNA"/>
</dbReference>
<evidence type="ECO:0000313" key="2">
    <source>
        <dbReference type="Proteomes" id="UP000694001"/>
    </source>
</evidence>
<name>A0A975YKJ5_9PROT</name>
<proteinExistence type="predicted"/>
<gene>
    <name evidence="1" type="ORF">KO353_05060</name>
</gene>
<dbReference type="RefSeq" id="WP_218286639.1">
    <property type="nucleotide sequence ID" value="NZ_CP076448.1"/>
</dbReference>
<dbReference type="PANTHER" id="PTHR40267:SF1">
    <property type="entry name" value="BLR3294 PROTEIN"/>
    <property type="match status" value="1"/>
</dbReference>